<dbReference type="EMBL" id="BAAACA010000035">
    <property type="protein sequence ID" value="GAA0613996.1"/>
    <property type="molecule type" value="Genomic_DNA"/>
</dbReference>
<dbReference type="Proteomes" id="UP001500668">
    <property type="component" value="Unassembled WGS sequence"/>
</dbReference>
<name>A0ABP3RNK2_9ACTN</name>
<evidence type="ECO:0000256" key="1">
    <source>
        <dbReference type="SAM" id="MobiDB-lite"/>
    </source>
</evidence>
<protein>
    <submittedName>
        <fullName evidence="2">Uncharacterized protein</fullName>
    </submittedName>
</protein>
<proteinExistence type="predicted"/>
<organism evidence="2 3">
    <name type="scientific">Streptomyces crystallinus</name>
    <dbReference type="NCBI Taxonomy" id="68191"/>
    <lineage>
        <taxon>Bacteria</taxon>
        <taxon>Bacillati</taxon>
        <taxon>Actinomycetota</taxon>
        <taxon>Actinomycetes</taxon>
        <taxon>Kitasatosporales</taxon>
        <taxon>Streptomycetaceae</taxon>
        <taxon>Streptomyces</taxon>
    </lineage>
</organism>
<feature type="compositionally biased region" description="Low complexity" evidence="1">
    <location>
        <begin position="22"/>
        <end position="33"/>
    </location>
</feature>
<evidence type="ECO:0000313" key="3">
    <source>
        <dbReference type="Proteomes" id="UP001500668"/>
    </source>
</evidence>
<reference evidence="3" key="1">
    <citation type="journal article" date="2019" name="Int. J. Syst. Evol. Microbiol.">
        <title>The Global Catalogue of Microorganisms (GCM) 10K type strain sequencing project: providing services to taxonomists for standard genome sequencing and annotation.</title>
        <authorList>
            <consortium name="The Broad Institute Genomics Platform"/>
            <consortium name="The Broad Institute Genome Sequencing Center for Infectious Disease"/>
            <person name="Wu L."/>
            <person name="Ma J."/>
        </authorList>
    </citation>
    <scope>NUCLEOTIDE SEQUENCE [LARGE SCALE GENOMIC DNA]</scope>
    <source>
        <strain evidence="3">JCM 5067</strain>
    </source>
</reference>
<feature type="region of interest" description="Disordered" evidence="1">
    <location>
        <begin position="1"/>
        <end position="37"/>
    </location>
</feature>
<gene>
    <name evidence="2" type="ORF">GCM10010394_49960</name>
</gene>
<evidence type="ECO:0000313" key="2">
    <source>
        <dbReference type="EMBL" id="GAA0613996.1"/>
    </source>
</evidence>
<accession>A0ABP3RNK2</accession>
<comment type="caution">
    <text evidence="2">The sequence shown here is derived from an EMBL/GenBank/DDBJ whole genome shotgun (WGS) entry which is preliminary data.</text>
</comment>
<keyword evidence="3" id="KW-1185">Reference proteome</keyword>
<sequence length="137" mass="14113">MNHPPRPRLKSPPEHPGPPSAARPASRQAAVGAPKGVARQGVLSACRPDPHVSADPTPYRPGIRISAPPVYRHHYDGARWSTRCASTPTAAYACACGKSATATGAEAVAELVDAYAYHRSICTGTPAAPAAEGRAAA</sequence>